<dbReference type="Pfam" id="PF11456">
    <property type="entry name" value="DUF3019"/>
    <property type="match status" value="1"/>
</dbReference>
<feature type="signal peptide" evidence="1">
    <location>
        <begin position="1"/>
        <end position="25"/>
    </location>
</feature>
<name>A0ABV8SXZ5_9GAMM</name>
<dbReference type="InterPro" id="IPR021559">
    <property type="entry name" value="DUF3019"/>
</dbReference>
<dbReference type="RefSeq" id="WP_380601935.1">
    <property type="nucleotide sequence ID" value="NZ_JBHSDU010000014.1"/>
</dbReference>
<sequence>MWVSTSKFFSATLLYGLLIAAPADAAPEAGQPPIELRLRPRVCTIADTDATCDTTVRAQWRSPKNESLCLVIVNQPHIKRCWEQHSEGTYSVEVSFSEDLVVQLRDTELDRVLASQAIAVIRKALQFRRKRRQPWSIFY</sequence>
<comment type="caution">
    <text evidence="2">The sequence shown here is derived from an EMBL/GenBank/DDBJ whole genome shotgun (WGS) entry which is preliminary data.</text>
</comment>
<keyword evidence="1" id="KW-0732">Signal</keyword>
<reference evidence="3" key="1">
    <citation type="journal article" date="2019" name="Int. J. Syst. Evol. Microbiol.">
        <title>The Global Catalogue of Microorganisms (GCM) 10K type strain sequencing project: providing services to taxonomists for standard genome sequencing and annotation.</title>
        <authorList>
            <consortium name="The Broad Institute Genomics Platform"/>
            <consortium name="The Broad Institute Genome Sequencing Center for Infectious Disease"/>
            <person name="Wu L."/>
            <person name="Ma J."/>
        </authorList>
    </citation>
    <scope>NUCLEOTIDE SEQUENCE [LARGE SCALE GENOMIC DNA]</scope>
    <source>
        <strain evidence="3">CGMCC 1.10759</strain>
    </source>
</reference>
<dbReference type="Proteomes" id="UP001595904">
    <property type="component" value="Unassembled WGS sequence"/>
</dbReference>
<proteinExistence type="predicted"/>
<gene>
    <name evidence="2" type="ORF">ACFPN2_25660</name>
</gene>
<keyword evidence="3" id="KW-1185">Reference proteome</keyword>
<feature type="chain" id="PRO_5045062457" evidence="1">
    <location>
        <begin position="26"/>
        <end position="139"/>
    </location>
</feature>
<evidence type="ECO:0000256" key="1">
    <source>
        <dbReference type="SAM" id="SignalP"/>
    </source>
</evidence>
<accession>A0ABV8SXZ5</accession>
<dbReference type="EMBL" id="JBHSDU010000014">
    <property type="protein sequence ID" value="MFC4312496.1"/>
    <property type="molecule type" value="Genomic_DNA"/>
</dbReference>
<evidence type="ECO:0000313" key="2">
    <source>
        <dbReference type="EMBL" id="MFC4312496.1"/>
    </source>
</evidence>
<organism evidence="2 3">
    <name type="scientific">Steroidobacter flavus</name>
    <dbReference type="NCBI Taxonomy" id="1842136"/>
    <lineage>
        <taxon>Bacteria</taxon>
        <taxon>Pseudomonadati</taxon>
        <taxon>Pseudomonadota</taxon>
        <taxon>Gammaproteobacteria</taxon>
        <taxon>Steroidobacterales</taxon>
        <taxon>Steroidobacteraceae</taxon>
        <taxon>Steroidobacter</taxon>
    </lineage>
</organism>
<protein>
    <submittedName>
        <fullName evidence="2">DUF3019 domain-containing protein</fullName>
    </submittedName>
</protein>
<evidence type="ECO:0000313" key="3">
    <source>
        <dbReference type="Proteomes" id="UP001595904"/>
    </source>
</evidence>